<dbReference type="EMBL" id="LR796984">
    <property type="protein sequence ID" value="CAB4179881.1"/>
    <property type="molecule type" value="Genomic_DNA"/>
</dbReference>
<gene>
    <name evidence="3" type="ORF">UFOVP1035_96</name>
    <name evidence="4" type="ORF">UFOVP1181_55</name>
    <name evidence="2" type="ORF">UFOVP965_100</name>
</gene>
<name>A0A6J5PZZ5_9CAUD</name>
<protein>
    <submittedName>
        <fullName evidence="2">Uncharacterized protein</fullName>
    </submittedName>
</protein>
<evidence type="ECO:0000313" key="2">
    <source>
        <dbReference type="EMBL" id="CAB4174991.1"/>
    </source>
</evidence>
<keyword evidence="1" id="KW-0812">Transmembrane</keyword>
<sequence>MITNLGTIIGIGIVLFTAEPKNLLDGALIGVGLLLVGVAGYLDGWKAGERA</sequence>
<reference evidence="2" key="1">
    <citation type="submission" date="2020-05" db="EMBL/GenBank/DDBJ databases">
        <authorList>
            <person name="Chiriac C."/>
            <person name="Salcher M."/>
            <person name="Ghai R."/>
            <person name="Kavagutti S V."/>
        </authorList>
    </citation>
    <scope>NUCLEOTIDE SEQUENCE</scope>
</reference>
<organism evidence="2">
    <name type="scientific">uncultured Caudovirales phage</name>
    <dbReference type="NCBI Taxonomy" id="2100421"/>
    <lineage>
        <taxon>Viruses</taxon>
        <taxon>Duplodnaviria</taxon>
        <taxon>Heunggongvirae</taxon>
        <taxon>Uroviricota</taxon>
        <taxon>Caudoviricetes</taxon>
        <taxon>Peduoviridae</taxon>
        <taxon>Maltschvirus</taxon>
        <taxon>Maltschvirus maltsch</taxon>
    </lineage>
</organism>
<keyword evidence="1" id="KW-0472">Membrane</keyword>
<evidence type="ECO:0000313" key="4">
    <source>
        <dbReference type="EMBL" id="CAB4188700.1"/>
    </source>
</evidence>
<keyword evidence="1" id="KW-1133">Transmembrane helix</keyword>
<feature type="transmembrane region" description="Helical" evidence="1">
    <location>
        <begin position="23"/>
        <end position="42"/>
    </location>
</feature>
<dbReference type="EMBL" id="LR796920">
    <property type="protein sequence ID" value="CAB4174991.1"/>
    <property type="molecule type" value="Genomic_DNA"/>
</dbReference>
<evidence type="ECO:0000313" key="3">
    <source>
        <dbReference type="EMBL" id="CAB4179881.1"/>
    </source>
</evidence>
<accession>A0A6J5PZZ5</accession>
<evidence type="ECO:0000256" key="1">
    <source>
        <dbReference type="SAM" id="Phobius"/>
    </source>
</evidence>
<dbReference type="EMBL" id="LR797127">
    <property type="protein sequence ID" value="CAB4188700.1"/>
    <property type="molecule type" value="Genomic_DNA"/>
</dbReference>
<proteinExistence type="predicted"/>